<dbReference type="PANTHER" id="PTHR23513">
    <property type="entry name" value="INTEGRAL MEMBRANE EFFLUX PROTEIN-RELATED"/>
    <property type="match status" value="1"/>
</dbReference>
<feature type="transmembrane region" description="Helical" evidence="6">
    <location>
        <begin position="321"/>
        <end position="344"/>
    </location>
</feature>
<dbReference type="Gene3D" id="1.20.1250.20">
    <property type="entry name" value="MFS general substrate transporter like domains"/>
    <property type="match status" value="1"/>
</dbReference>
<comment type="subcellular location">
    <subcellularLocation>
        <location evidence="1">Cell membrane</location>
        <topology evidence="1">Multi-pass membrane protein</topology>
    </subcellularLocation>
</comment>
<keyword evidence="5 6" id="KW-0472">Membrane</keyword>
<accession>A0A5N0V3L7</accession>
<dbReference type="InterPro" id="IPR011701">
    <property type="entry name" value="MFS"/>
</dbReference>
<dbReference type="AlphaFoldDB" id="A0A5N0V3L7"/>
<evidence type="ECO:0000313" key="9">
    <source>
        <dbReference type="Proteomes" id="UP000319769"/>
    </source>
</evidence>
<dbReference type="CDD" id="cd06173">
    <property type="entry name" value="MFS_MefA_like"/>
    <property type="match status" value="1"/>
</dbReference>
<dbReference type="InterPro" id="IPR036259">
    <property type="entry name" value="MFS_trans_sf"/>
</dbReference>
<evidence type="ECO:0000256" key="6">
    <source>
        <dbReference type="SAM" id="Phobius"/>
    </source>
</evidence>
<dbReference type="GO" id="GO:0022857">
    <property type="term" value="F:transmembrane transporter activity"/>
    <property type="evidence" value="ECO:0007669"/>
    <property type="project" value="InterPro"/>
</dbReference>
<evidence type="ECO:0000256" key="2">
    <source>
        <dbReference type="ARBA" id="ARBA00022475"/>
    </source>
</evidence>
<proteinExistence type="predicted"/>
<feature type="transmembrane region" description="Helical" evidence="6">
    <location>
        <begin position="262"/>
        <end position="284"/>
    </location>
</feature>
<dbReference type="PANTHER" id="PTHR23513:SF6">
    <property type="entry name" value="MAJOR FACILITATOR SUPERFAMILY ASSOCIATED DOMAIN-CONTAINING PROTEIN"/>
    <property type="match status" value="1"/>
</dbReference>
<keyword evidence="4 6" id="KW-1133">Transmembrane helix</keyword>
<evidence type="ECO:0000256" key="4">
    <source>
        <dbReference type="ARBA" id="ARBA00022989"/>
    </source>
</evidence>
<feature type="transmembrane region" description="Helical" evidence="6">
    <location>
        <begin position="365"/>
        <end position="383"/>
    </location>
</feature>
<dbReference type="OrthoDB" id="9815525at2"/>
<dbReference type="GO" id="GO:0005886">
    <property type="term" value="C:plasma membrane"/>
    <property type="evidence" value="ECO:0007669"/>
    <property type="project" value="UniProtKB-SubCell"/>
</dbReference>
<feature type="domain" description="Major facilitator superfamily (MFS) profile" evidence="7">
    <location>
        <begin position="230"/>
        <end position="422"/>
    </location>
</feature>
<dbReference type="InterPro" id="IPR020846">
    <property type="entry name" value="MFS_dom"/>
</dbReference>
<keyword evidence="2" id="KW-1003">Cell membrane</keyword>
<dbReference type="PROSITE" id="PS50850">
    <property type="entry name" value="MFS"/>
    <property type="match status" value="1"/>
</dbReference>
<evidence type="ECO:0000256" key="3">
    <source>
        <dbReference type="ARBA" id="ARBA00022692"/>
    </source>
</evidence>
<sequence>MTAAETRDTPKSLWHNKDFLKFWVGETLSVAGSQVTSLAFPLTAVLVLDATAQQIGWLSFLQLVPALALALPLGVLVDRHRRKPAMLTANAARMLLIGLIPALALAGALHMWVLFVVAFGAGVATVLYDVSFLSFVPVLVEDRRSIIEANSKLGASMSGAQAAGPGIGGALVSALTAPVAMLVDAGSYLVSLGTLVLIRTPEPKPARPERRHLGRELLAGLRFVVGNRYLRAVAVVGALCNFFVIAVDSIFVLYAVRDKGLSALLLGVILTMGAVGGVVGSLVSGRFTRRFTVGRAYVGFLVITFLAPLLIPAAAGPEPLVVTVFAAAFLLNFLGVSGVNVIIVTLRQVITPMRLMGRMNSAMRTLLLGMGALGGPFAGLLGGAIGVHAALWVCALGSSAILVPLLLSPVGRLREMPEAVRE</sequence>
<keyword evidence="3 6" id="KW-0812">Transmembrane</keyword>
<comment type="caution">
    <text evidence="8">The sequence shown here is derived from an EMBL/GenBank/DDBJ whole genome shotgun (WGS) entry which is preliminary data.</text>
</comment>
<feature type="transmembrane region" description="Helical" evidence="6">
    <location>
        <begin position="389"/>
        <end position="407"/>
    </location>
</feature>
<dbReference type="Proteomes" id="UP000319769">
    <property type="component" value="Unassembled WGS sequence"/>
</dbReference>
<evidence type="ECO:0000313" key="8">
    <source>
        <dbReference type="EMBL" id="KAA9159607.1"/>
    </source>
</evidence>
<dbReference type="EMBL" id="VMNW02000028">
    <property type="protein sequence ID" value="KAA9159607.1"/>
    <property type="molecule type" value="Genomic_DNA"/>
</dbReference>
<protein>
    <submittedName>
        <fullName evidence="8">MFS transporter</fullName>
    </submittedName>
</protein>
<reference evidence="8" key="1">
    <citation type="submission" date="2019-09" db="EMBL/GenBank/DDBJ databases">
        <authorList>
            <person name="Teo W.F.A."/>
            <person name="Duangmal K."/>
        </authorList>
    </citation>
    <scope>NUCLEOTIDE SEQUENCE [LARGE SCALE GENOMIC DNA]</scope>
    <source>
        <strain evidence="8">K81G1</strain>
    </source>
</reference>
<evidence type="ECO:0000256" key="5">
    <source>
        <dbReference type="ARBA" id="ARBA00023136"/>
    </source>
</evidence>
<evidence type="ECO:0000256" key="1">
    <source>
        <dbReference type="ARBA" id="ARBA00004651"/>
    </source>
</evidence>
<feature type="transmembrane region" description="Helical" evidence="6">
    <location>
        <begin position="112"/>
        <end position="140"/>
    </location>
</feature>
<dbReference type="Pfam" id="PF07690">
    <property type="entry name" value="MFS_1"/>
    <property type="match status" value="1"/>
</dbReference>
<evidence type="ECO:0000259" key="7">
    <source>
        <dbReference type="PROSITE" id="PS50850"/>
    </source>
</evidence>
<keyword evidence="9" id="KW-1185">Reference proteome</keyword>
<feature type="transmembrane region" description="Helical" evidence="6">
    <location>
        <begin position="55"/>
        <end position="75"/>
    </location>
</feature>
<dbReference type="RefSeq" id="WP_144749797.1">
    <property type="nucleotide sequence ID" value="NZ_VMNW02000028.1"/>
</dbReference>
<organism evidence="8 9">
    <name type="scientific">Amycolatopsis acidicola</name>
    <dbReference type="NCBI Taxonomy" id="2596893"/>
    <lineage>
        <taxon>Bacteria</taxon>
        <taxon>Bacillati</taxon>
        <taxon>Actinomycetota</taxon>
        <taxon>Actinomycetes</taxon>
        <taxon>Pseudonocardiales</taxon>
        <taxon>Pseudonocardiaceae</taxon>
        <taxon>Amycolatopsis</taxon>
    </lineage>
</organism>
<name>A0A5N0V3L7_9PSEU</name>
<gene>
    <name evidence="8" type="ORF">FPZ12_019755</name>
</gene>
<feature type="transmembrane region" description="Helical" evidence="6">
    <location>
        <begin position="232"/>
        <end position="256"/>
    </location>
</feature>
<dbReference type="SUPFAM" id="SSF103473">
    <property type="entry name" value="MFS general substrate transporter"/>
    <property type="match status" value="1"/>
</dbReference>
<feature type="transmembrane region" description="Helical" evidence="6">
    <location>
        <begin position="296"/>
        <end position="315"/>
    </location>
</feature>
<feature type="transmembrane region" description="Helical" evidence="6">
    <location>
        <begin position="87"/>
        <end position="106"/>
    </location>
</feature>